<dbReference type="Proteomes" id="UP000002640">
    <property type="component" value="Unassembled WGS sequence"/>
</dbReference>
<dbReference type="AlphaFoldDB" id="G4YLH3"/>
<feature type="region of interest" description="Disordered" evidence="1">
    <location>
        <begin position="16"/>
        <end position="38"/>
    </location>
</feature>
<gene>
    <name evidence="2" type="ORF">PHYSODRAFT_323745</name>
</gene>
<keyword evidence="3" id="KW-1185">Reference proteome</keyword>
<proteinExistence type="predicted"/>
<evidence type="ECO:0000313" key="3">
    <source>
        <dbReference type="Proteomes" id="UP000002640"/>
    </source>
</evidence>
<organism evidence="2 3">
    <name type="scientific">Phytophthora sojae (strain P6497)</name>
    <name type="common">Soybean stem and root rot agent</name>
    <name type="synonym">Phytophthora megasperma f. sp. glycines</name>
    <dbReference type="NCBI Taxonomy" id="1094619"/>
    <lineage>
        <taxon>Eukaryota</taxon>
        <taxon>Sar</taxon>
        <taxon>Stramenopiles</taxon>
        <taxon>Oomycota</taxon>
        <taxon>Peronosporomycetes</taxon>
        <taxon>Peronosporales</taxon>
        <taxon>Peronosporaceae</taxon>
        <taxon>Phytophthora</taxon>
    </lineage>
</organism>
<dbReference type="InParanoid" id="G4YLH3"/>
<dbReference type="KEGG" id="psoj:PHYSODRAFT_323745"/>
<evidence type="ECO:0000313" key="2">
    <source>
        <dbReference type="EMBL" id="EGZ30347.1"/>
    </source>
</evidence>
<dbReference type="EMBL" id="JH159151">
    <property type="protein sequence ID" value="EGZ30347.1"/>
    <property type="molecule type" value="Genomic_DNA"/>
</dbReference>
<dbReference type="RefSeq" id="XP_009517622.1">
    <property type="nucleotide sequence ID" value="XM_009519327.1"/>
</dbReference>
<reference evidence="2 3" key="1">
    <citation type="journal article" date="2006" name="Science">
        <title>Phytophthora genome sequences uncover evolutionary origins and mechanisms of pathogenesis.</title>
        <authorList>
            <person name="Tyler B.M."/>
            <person name="Tripathy S."/>
            <person name="Zhang X."/>
            <person name="Dehal P."/>
            <person name="Jiang R.H."/>
            <person name="Aerts A."/>
            <person name="Arredondo F.D."/>
            <person name="Baxter L."/>
            <person name="Bensasson D."/>
            <person name="Beynon J.L."/>
            <person name="Chapman J."/>
            <person name="Damasceno C.M."/>
            <person name="Dorrance A.E."/>
            <person name="Dou D."/>
            <person name="Dickerman A.W."/>
            <person name="Dubchak I.L."/>
            <person name="Garbelotto M."/>
            <person name="Gijzen M."/>
            <person name="Gordon S.G."/>
            <person name="Govers F."/>
            <person name="Grunwald N.J."/>
            <person name="Huang W."/>
            <person name="Ivors K.L."/>
            <person name="Jones R.W."/>
            <person name="Kamoun S."/>
            <person name="Krampis K."/>
            <person name="Lamour K.H."/>
            <person name="Lee M.K."/>
            <person name="McDonald W.H."/>
            <person name="Medina M."/>
            <person name="Meijer H.J."/>
            <person name="Nordberg E.K."/>
            <person name="Maclean D.J."/>
            <person name="Ospina-Giraldo M.D."/>
            <person name="Morris P.F."/>
            <person name="Phuntumart V."/>
            <person name="Putnam N.H."/>
            <person name="Rash S."/>
            <person name="Rose J.K."/>
            <person name="Sakihama Y."/>
            <person name="Salamov A.A."/>
            <person name="Savidor A."/>
            <person name="Scheuring C.F."/>
            <person name="Smith B.M."/>
            <person name="Sobral B.W."/>
            <person name="Terry A."/>
            <person name="Torto-Alalibo T.A."/>
            <person name="Win J."/>
            <person name="Xu Z."/>
            <person name="Zhang H."/>
            <person name="Grigoriev I.V."/>
            <person name="Rokhsar D.S."/>
            <person name="Boore J.L."/>
        </authorList>
    </citation>
    <scope>NUCLEOTIDE SEQUENCE [LARGE SCALE GENOMIC DNA]</scope>
    <source>
        <strain evidence="2 3">P6497</strain>
    </source>
</reference>
<protein>
    <submittedName>
        <fullName evidence="2">Uncharacterized protein</fullName>
    </submittedName>
</protein>
<evidence type="ECO:0000256" key="1">
    <source>
        <dbReference type="SAM" id="MobiDB-lite"/>
    </source>
</evidence>
<sequence>MDDGFMNSRLEAVVKAEKKKRSNSKYFNQTADDNHPEGTTEEIITYFPGGTPPFTSLVLLSAAVNRINEFYNVVRKLDA</sequence>
<dbReference type="GeneID" id="20645008"/>
<name>G4YLH3_PHYSP</name>
<accession>G4YLH3</accession>